<dbReference type="InterPro" id="IPR050251">
    <property type="entry name" value="HpcH-HpaI_aldolase"/>
</dbReference>
<dbReference type="PANTHER" id="PTHR30502:SF0">
    <property type="entry name" value="PHOSPHOENOLPYRUVATE CARBOXYLASE FAMILY PROTEIN"/>
    <property type="match status" value="1"/>
</dbReference>
<gene>
    <name evidence="5" type="ORF">FB45DRAFT_210058</name>
</gene>
<evidence type="ECO:0000256" key="2">
    <source>
        <dbReference type="ARBA" id="ARBA00022723"/>
    </source>
</evidence>
<name>A0AAD7G106_9AGAR</name>
<feature type="domain" description="HpcH/HpaI aldolase/citrate lyase" evidence="4">
    <location>
        <begin position="48"/>
        <end position="227"/>
    </location>
</feature>
<protein>
    <submittedName>
        <fullName evidence="5">Phosphoenolpyruvate/pyruvate domain-containing protein</fullName>
    </submittedName>
</protein>
<comment type="caution">
    <text evidence="5">The sequence shown here is derived from an EMBL/GenBank/DDBJ whole genome shotgun (WGS) entry which is preliminary data.</text>
</comment>
<dbReference type="InterPro" id="IPR015813">
    <property type="entry name" value="Pyrv/PenolPyrv_kinase-like_dom"/>
</dbReference>
<dbReference type="Pfam" id="PF03328">
    <property type="entry name" value="HpcH_HpaI"/>
    <property type="match status" value="1"/>
</dbReference>
<keyword evidence="2" id="KW-0479">Metal-binding</keyword>
<organism evidence="5 6">
    <name type="scientific">Roridomyces roridus</name>
    <dbReference type="NCBI Taxonomy" id="1738132"/>
    <lineage>
        <taxon>Eukaryota</taxon>
        <taxon>Fungi</taxon>
        <taxon>Dikarya</taxon>
        <taxon>Basidiomycota</taxon>
        <taxon>Agaricomycotina</taxon>
        <taxon>Agaricomycetes</taxon>
        <taxon>Agaricomycetidae</taxon>
        <taxon>Agaricales</taxon>
        <taxon>Marasmiineae</taxon>
        <taxon>Mycenaceae</taxon>
        <taxon>Roridomyces</taxon>
    </lineage>
</organism>
<keyword evidence="6" id="KW-1185">Reference proteome</keyword>
<evidence type="ECO:0000313" key="5">
    <source>
        <dbReference type="EMBL" id="KAJ7647855.1"/>
    </source>
</evidence>
<sequence>MAPINAATEADFDAVLAVARPNLVKQQMEAGQIAHSLGLRIVLSTEIAPMAQRAGYHALLMNLEHSATGLETASAVSTACLNVGITPMVVVPTNSQEWISRSLDAGAQAVIVPHVDTVAGAISAVNAAKYPPVGKRSITMFNAITQYTTGLHYDAMAKVSNDTTLIMPMIETREGLDNVKEIAAVNGIDVLLVGCGDLCVDLGIPNDHDSPIFHDAIAQVAAAADAASTPNRKVFVGLGGMEARPELMEKLVKQYSCIRYLMAGRDIVHLFNGMKAQAQKMAEMNERVQS</sequence>
<dbReference type="Gene3D" id="3.20.20.60">
    <property type="entry name" value="Phosphoenolpyruvate-binding domains"/>
    <property type="match status" value="1"/>
</dbReference>
<dbReference type="InterPro" id="IPR005000">
    <property type="entry name" value="Aldolase/citrate-lyase_domain"/>
</dbReference>
<proteinExistence type="inferred from homology"/>
<reference evidence="5" key="1">
    <citation type="submission" date="2023-03" db="EMBL/GenBank/DDBJ databases">
        <title>Massive genome expansion in bonnet fungi (Mycena s.s.) driven by repeated elements and novel gene families across ecological guilds.</title>
        <authorList>
            <consortium name="Lawrence Berkeley National Laboratory"/>
            <person name="Harder C.B."/>
            <person name="Miyauchi S."/>
            <person name="Viragh M."/>
            <person name="Kuo A."/>
            <person name="Thoen E."/>
            <person name="Andreopoulos B."/>
            <person name="Lu D."/>
            <person name="Skrede I."/>
            <person name="Drula E."/>
            <person name="Henrissat B."/>
            <person name="Morin E."/>
            <person name="Kohler A."/>
            <person name="Barry K."/>
            <person name="LaButti K."/>
            <person name="Morin E."/>
            <person name="Salamov A."/>
            <person name="Lipzen A."/>
            <person name="Mereny Z."/>
            <person name="Hegedus B."/>
            <person name="Baldrian P."/>
            <person name="Stursova M."/>
            <person name="Weitz H."/>
            <person name="Taylor A."/>
            <person name="Grigoriev I.V."/>
            <person name="Nagy L.G."/>
            <person name="Martin F."/>
            <person name="Kauserud H."/>
        </authorList>
    </citation>
    <scope>NUCLEOTIDE SEQUENCE</scope>
    <source>
        <strain evidence="5">9284</strain>
    </source>
</reference>
<evidence type="ECO:0000313" key="6">
    <source>
        <dbReference type="Proteomes" id="UP001221142"/>
    </source>
</evidence>
<dbReference type="GO" id="GO:0005737">
    <property type="term" value="C:cytoplasm"/>
    <property type="evidence" value="ECO:0007669"/>
    <property type="project" value="TreeGrafter"/>
</dbReference>
<keyword evidence="3" id="KW-0456">Lyase</keyword>
<dbReference type="AlphaFoldDB" id="A0AAD7G106"/>
<dbReference type="EMBL" id="JARKIF010000002">
    <property type="protein sequence ID" value="KAJ7647855.1"/>
    <property type="molecule type" value="Genomic_DNA"/>
</dbReference>
<evidence type="ECO:0000256" key="3">
    <source>
        <dbReference type="ARBA" id="ARBA00023239"/>
    </source>
</evidence>
<dbReference type="PANTHER" id="PTHR30502">
    <property type="entry name" value="2-KETO-3-DEOXY-L-RHAMNONATE ALDOLASE"/>
    <property type="match status" value="1"/>
</dbReference>
<dbReference type="GO" id="GO:0016832">
    <property type="term" value="F:aldehyde-lyase activity"/>
    <property type="evidence" value="ECO:0007669"/>
    <property type="project" value="TreeGrafter"/>
</dbReference>
<dbReference type="Proteomes" id="UP001221142">
    <property type="component" value="Unassembled WGS sequence"/>
</dbReference>
<evidence type="ECO:0000259" key="4">
    <source>
        <dbReference type="Pfam" id="PF03328"/>
    </source>
</evidence>
<dbReference type="InterPro" id="IPR040442">
    <property type="entry name" value="Pyrv_kinase-like_dom_sf"/>
</dbReference>
<dbReference type="GO" id="GO:0046872">
    <property type="term" value="F:metal ion binding"/>
    <property type="evidence" value="ECO:0007669"/>
    <property type="project" value="UniProtKB-KW"/>
</dbReference>
<comment type="similarity">
    <text evidence="1">Belongs to the HpcH/HpaI aldolase family.</text>
</comment>
<dbReference type="SUPFAM" id="SSF51621">
    <property type="entry name" value="Phosphoenolpyruvate/pyruvate domain"/>
    <property type="match status" value="1"/>
</dbReference>
<accession>A0AAD7G106</accession>
<evidence type="ECO:0000256" key="1">
    <source>
        <dbReference type="ARBA" id="ARBA00005568"/>
    </source>
</evidence>